<dbReference type="Proteomes" id="UP001165267">
    <property type="component" value="Unassembled WGS sequence"/>
</dbReference>
<protein>
    <submittedName>
        <fullName evidence="6">NAD(P)-dependent oxidoreductase</fullName>
    </submittedName>
</protein>
<evidence type="ECO:0000313" key="7">
    <source>
        <dbReference type="Proteomes" id="UP001165267"/>
    </source>
</evidence>
<dbReference type="PANTHER" id="PTHR43060">
    <property type="entry name" value="3-HYDROXYISOBUTYRATE DEHYDROGENASE-LIKE 1, MITOCHONDRIAL-RELATED"/>
    <property type="match status" value="1"/>
</dbReference>
<dbReference type="Gene3D" id="1.10.1040.10">
    <property type="entry name" value="N-(1-d-carboxylethyl)-l-norvaline Dehydrogenase, domain 2"/>
    <property type="match status" value="1"/>
</dbReference>
<dbReference type="Pfam" id="PF03446">
    <property type="entry name" value="NAD_binding_2"/>
    <property type="match status" value="1"/>
</dbReference>
<dbReference type="InterPro" id="IPR015815">
    <property type="entry name" value="HIBADH-related"/>
</dbReference>
<dbReference type="InterPro" id="IPR002204">
    <property type="entry name" value="3-OH-isobutyrate_DH-rel_CS"/>
</dbReference>
<organism evidence="6 7">
    <name type="scientific">Limnobacter parvus</name>
    <dbReference type="NCBI Taxonomy" id="2939690"/>
    <lineage>
        <taxon>Bacteria</taxon>
        <taxon>Pseudomonadati</taxon>
        <taxon>Pseudomonadota</taxon>
        <taxon>Betaproteobacteria</taxon>
        <taxon>Burkholderiales</taxon>
        <taxon>Burkholderiaceae</taxon>
        <taxon>Limnobacter</taxon>
    </lineage>
</organism>
<sequence length="299" mass="31300">MNSSSPTPNTIGFIGLGNMGSAMASHLCKAGYTVLAWARNASTFEALPNIPLKPQPSIQALCAGTHLIALNVTNTADVQSLLFREGGIAECAQAGSIVIDFSTIDAAAVANIARELKAKGIDYIDCPVSGGAAGARAATLSMMAGGDLSAFRKVEPMLQHLGKTIRHVGPSGAGQAIKAANQMALCIQLVGIAEAMNYALEQGADLAVVLELLQAGLPASRVLDWAGPHMVKGFTDPISIEAHLHAKDVRMVADAAKKQGLNLPLLFKTAELLDELVANGPKSQDTSRVFEVVRQHMRD</sequence>
<dbReference type="PANTHER" id="PTHR43060:SF15">
    <property type="entry name" value="3-HYDROXYISOBUTYRATE DEHYDROGENASE-LIKE 1, MITOCHONDRIAL-RELATED"/>
    <property type="match status" value="1"/>
</dbReference>
<comment type="similarity">
    <text evidence="1">Belongs to the HIBADH-related family.</text>
</comment>
<dbReference type="Pfam" id="PF14833">
    <property type="entry name" value="NAD_binding_11"/>
    <property type="match status" value="1"/>
</dbReference>
<dbReference type="InterPro" id="IPR006115">
    <property type="entry name" value="6PGDH_NADP-bd"/>
</dbReference>
<evidence type="ECO:0000313" key="6">
    <source>
        <dbReference type="EMBL" id="MCR2746250.1"/>
    </source>
</evidence>
<dbReference type="InterPro" id="IPR008927">
    <property type="entry name" value="6-PGluconate_DH-like_C_sf"/>
</dbReference>
<comment type="caution">
    <text evidence="6">The sequence shown here is derived from an EMBL/GenBank/DDBJ whole genome shotgun (WGS) entry which is preliminary data.</text>
</comment>
<name>A0ABT1XG46_9BURK</name>
<dbReference type="InterPro" id="IPR029154">
    <property type="entry name" value="HIBADH-like_NADP-bd"/>
</dbReference>
<evidence type="ECO:0000259" key="4">
    <source>
        <dbReference type="Pfam" id="PF03446"/>
    </source>
</evidence>
<dbReference type="RefSeq" id="WP_257511492.1">
    <property type="nucleotide sequence ID" value="NZ_JANKHG010000016.1"/>
</dbReference>
<dbReference type="EMBL" id="JANKHG010000016">
    <property type="protein sequence ID" value="MCR2746250.1"/>
    <property type="molecule type" value="Genomic_DNA"/>
</dbReference>
<evidence type="ECO:0000256" key="3">
    <source>
        <dbReference type="ARBA" id="ARBA00023027"/>
    </source>
</evidence>
<keyword evidence="3" id="KW-0520">NAD</keyword>
<keyword evidence="7" id="KW-1185">Reference proteome</keyword>
<dbReference type="InterPro" id="IPR036291">
    <property type="entry name" value="NAD(P)-bd_dom_sf"/>
</dbReference>
<dbReference type="Gene3D" id="3.40.50.720">
    <property type="entry name" value="NAD(P)-binding Rossmann-like Domain"/>
    <property type="match status" value="1"/>
</dbReference>
<feature type="domain" description="3-hydroxyisobutyrate dehydrogenase-like NAD-binding" evidence="5">
    <location>
        <begin position="172"/>
        <end position="292"/>
    </location>
</feature>
<evidence type="ECO:0000256" key="1">
    <source>
        <dbReference type="ARBA" id="ARBA00009080"/>
    </source>
</evidence>
<gene>
    <name evidence="6" type="ORF">NSP04_06285</name>
</gene>
<dbReference type="SUPFAM" id="SSF48179">
    <property type="entry name" value="6-phosphogluconate dehydrogenase C-terminal domain-like"/>
    <property type="match status" value="1"/>
</dbReference>
<accession>A0ABT1XG46</accession>
<evidence type="ECO:0000256" key="2">
    <source>
        <dbReference type="ARBA" id="ARBA00023002"/>
    </source>
</evidence>
<proteinExistence type="inferred from homology"/>
<evidence type="ECO:0000259" key="5">
    <source>
        <dbReference type="Pfam" id="PF14833"/>
    </source>
</evidence>
<reference evidence="6" key="1">
    <citation type="submission" date="2022-07" db="EMBL/GenBank/DDBJ databases">
        <authorList>
            <person name="Xamxidin M."/>
        </authorList>
    </citation>
    <scope>NUCLEOTIDE SEQUENCE</scope>
    <source>
        <strain evidence="6">YS8-69</strain>
    </source>
</reference>
<dbReference type="PIRSF" id="PIRSF000103">
    <property type="entry name" value="HIBADH"/>
    <property type="match status" value="1"/>
</dbReference>
<feature type="domain" description="6-phosphogluconate dehydrogenase NADP-binding" evidence="4">
    <location>
        <begin position="10"/>
        <end position="169"/>
    </location>
</feature>
<dbReference type="PROSITE" id="PS00895">
    <property type="entry name" value="3_HYDROXYISOBUT_DH"/>
    <property type="match status" value="1"/>
</dbReference>
<keyword evidence="2" id="KW-0560">Oxidoreductase</keyword>
<dbReference type="SUPFAM" id="SSF51735">
    <property type="entry name" value="NAD(P)-binding Rossmann-fold domains"/>
    <property type="match status" value="1"/>
</dbReference>
<dbReference type="InterPro" id="IPR013328">
    <property type="entry name" value="6PGD_dom2"/>
</dbReference>